<reference evidence="1 2" key="1">
    <citation type="submission" date="2023-06" db="EMBL/GenBank/DDBJ databases">
        <title>Aquibacillus rhizosphaerae LR5S19.</title>
        <authorList>
            <person name="Sun J.-Q."/>
        </authorList>
    </citation>
    <scope>NUCLEOTIDE SEQUENCE [LARGE SCALE GENOMIC DNA]</scope>
    <source>
        <strain evidence="1 2">LR5S19</strain>
    </source>
</reference>
<sequence length="72" mass="8611">MVVFCSEMHDVNLFTYIITNIPSKNLGHNWIKQEVWTVPIRQPNRYHKERKIMGMRWGIEGTGFKSFGSYYE</sequence>
<evidence type="ECO:0000313" key="2">
    <source>
        <dbReference type="Proteomes" id="UP001235343"/>
    </source>
</evidence>
<proteinExistence type="predicted"/>
<name>A0ABT7L176_9BACI</name>
<keyword evidence="2" id="KW-1185">Reference proteome</keyword>
<gene>
    <name evidence="1" type="ORF">QQS35_01405</name>
</gene>
<dbReference type="EMBL" id="JASTZU010000009">
    <property type="protein sequence ID" value="MDL4839119.1"/>
    <property type="molecule type" value="Genomic_DNA"/>
</dbReference>
<dbReference type="RefSeq" id="WP_285929942.1">
    <property type="nucleotide sequence ID" value="NZ_JASTZU010000009.1"/>
</dbReference>
<dbReference type="Proteomes" id="UP001235343">
    <property type="component" value="Unassembled WGS sequence"/>
</dbReference>
<protein>
    <submittedName>
        <fullName evidence="1">Uncharacterized protein</fullName>
    </submittedName>
</protein>
<evidence type="ECO:0000313" key="1">
    <source>
        <dbReference type="EMBL" id="MDL4839119.1"/>
    </source>
</evidence>
<accession>A0ABT7L176</accession>
<comment type="caution">
    <text evidence="1">The sequence shown here is derived from an EMBL/GenBank/DDBJ whole genome shotgun (WGS) entry which is preliminary data.</text>
</comment>
<organism evidence="1 2">
    <name type="scientific">Aquibacillus rhizosphaerae</name>
    <dbReference type="NCBI Taxonomy" id="3051431"/>
    <lineage>
        <taxon>Bacteria</taxon>
        <taxon>Bacillati</taxon>
        <taxon>Bacillota</taxon>
        <taxon>Bacilli</taxon>
        <taxon>Bacillales</taxon>
        <taxon>Bacillaceae</taxon>
        <taxon>Aquibacillus</taxon>
    </lineage>
</organism>